<evidence type="ECO:0000256" key="3">
    <source>
        <dbReference type="ARBA" id="ARBA00023125"/>
    </source>
</evidence>
<dbReference type="AlphaFoldDB" id="W3X319"/>
<feature type="compositionally biased region" description="Basic and acidic residues" evidence="9">
    <location>
        <begin position="94"/>
        <end position="104"/>
    </location>
</feature>
<evidence type="ECO:0000256" key="8">
    <source>
        <dbReference type="PROSITE-ProRule" id="PRU00108"/>
    </source>
</evidence>
<feature type="compositionally biased region" description="Polar residues" evidence="9">
    <location>
        <begin position="114"/>
        <end position="123"/>
    </location>
</feature>
<evidence type="ECO:0000259" key="10">
    <source>
        <dbReference type="PROSITE" id="PS50071"/>
    </source>
</evidence>
<keyword evidence="6 8" id="KW-0539">Nucleus</keyword>
<dbReference type="HOGENOM" id="CLU_055480_0_0_1"/>
<evidence type="ECO:0000256" key="2">
    <source>
        <dbReference type="ARBA" id="ARBA00023015"/>
    </source>
</evidence>
<dbReference type="GO" id="GO:0003677">
    <property type="term" value="F:DNA binding"/>
    <property type="evidence" value="ECO:0007669"/>
    <property type="project" value="UniProtKB-UniRule"/>
</dbReference>
<feature type="region of interest" description="Disordered" evidence="9">
    <location>
        <begin position="55"/>
        <end position="160"/>
    </location>
</feature>
<feature type="region of interest" description="Disordered" evidence="9">
    <location>
        <begin position="350"/>
        <end position="415"/>
    </location>
</feature>
<evidence type="ECO:0000256" key="6">
    <source>
        <dbReference type="ARBA" id="ARBA00023242"/>
    </source>
</evidence>
<sequence>MSTLTMPIPHHHTGFHREFSWQEARSTDFSRPRHEPEKIALPSIRQAFPELSERIEQGGSARTPSVTSPTSGLTGALTPPEYIHTAVQSKRRRLSFDDERDGERPSQVPRLYASPSQVASRHQSPPLVSRPAPDMWPSSRRSSPYMKTAALSSVPSPRPMEMRERMEPRLSLPSLPPMDFERNAAVNRMRSMSRDEYVQEPVRQGMPPHPHMAVPPMEVPAPVYRAPSYDYAYHHPTRVQSLSLGSIHPMDRTPFAPGAYGHPFQETYMRIGELGMGLGGDNKQRKRRGNLPKETTDKLRAWFVAHLHHPYPTEDEKQDLMRQTGLQMNQISNWFINARRRQLPTMVNNARAESEAMASRGSDGKILPSTERSEYDQDGKRASVPLSDGEGSTYDDVDMDHLSRRRSVNMKRGSV</sequence>
<dbReference type="FunFam" id="1.10.10.60:FF:000059">
    <property type="entry name" value="TGFB-induced factor homeobox 1"/>
    <property type="match status" value="1"/>
</dbReference>
<dbReference type="PANTHER" id="PTHR11850">
    <property type="entry name" value="HOMEOBOX PROTEIN TRANSCRIPTION FACTORS"/>
    <property type="match status" value="1"/>
</dbReference>
<dbReference type="Proteomes" id="UP000030651">
    <property type="component" value="Unassembled WGS sequence"/>
</dbReference>
<dbReference type="InParanoid" id="W3X319"/>
<feature type="compositionally biased region" description="Polar residues" evidence="9">
    <location>
        <begin position="60"/>
        <end position="73"/>
    </location>
</feature>
<dbReference type="OrthoDB" id="10056939at2759"/>
<dbReference type="InterPro" id="IPR008422">
    <property type="entry name" value="KN_HD"/>
</dbReference>
<dbReference type="Pfam" id="PF05920">
    <property type="entry name" value="Homeobox_KN"/>
    <property type="match status" value="1"/>
</dbReference>
<evidence type="ECO:0000256" key="5">
    <source>
        <dbReference type="ARBA" id="ARBA00023163"/>
    </source>
</evidence>
<dbReference type="GO" id="GO:0005634">
    <property type="term" value="C:nucleus"/>
    <property type="evidence" value="ECO:0007669"/>
    <property type="project" value="UniProtKB-SubCell"/>
</dbReference>
<evidence type="ECO:0000313" key="11">
    <source>
        <dbReference type="EMBL" id="ETS80475.1"/>
    </source>
</evidence>
<dbReference type="OMA" id="TPPEYVH"/>
<dbReference type="EMBL" id="KI912113">
    <property type="protein sequence ID" value="ETS80475.1"/>
    <property type="molecule type" value="Genomic_DNA"/>
</dbReference>
<comment type="similarity">
    <text evidence="7">Belongs to the TALE/TGIF homeobox family.</text>
</comment>
<protein>
    <recommendedName>
        <fullName evidence="10">Homeobox domain-containing protein</fullName>
    </recommendedName>
</protein>
<evidence type="ECO:0000256" key="7">
    <source>
        <dbReference type="ARBA" id="ARBA00038021"/>
    </source>
</evidence>
<feature type="compositionally biased region" description="Basic and acidic residues" evidence="9">
    <location>
        <begin position="371"/>
        <end position="381"/>
    </location>
</feature>
<feature type="DNA-binding region" description="Homeobox" evidence="8">
    <location>
        <begin position="284"/>
        <end position="346"/>
    </location>
</feature>
<gene>
    <name evidence="11" type="ORF">PFICI_08004</name>
</gene>
<feature type="compositionally biased region" description="Basic and acidic residues" evidence="9">
    <location>
        <begin position="25"/>
        <end position="38"/>
    </location>
</feature>
<comment type="subcellular location">
    <subcellularLocation>
        <location evidence="1 8">Nucleus</location>
    </subcellularLocation>
</comment>
<dbReference type="RefSeq" id="XP_007834776.1">
    <property type="nucleotide sequence ID" value="XM_007836585.1"/>
</dbReference>
<dbReference type="CDD" id="cd00086">
    <property type="entry name" value="homeodomain"/>
    <property type="match status" value="1"/>
</dbReference>
<dbReference type="Gene3D" id="1.10.10.60">
    <property type="entry name" value="Homeodomain-like"/>
    <property type="match status" value="1"/>
</dbReference>
<evidence type="ECO:0000256" key="9">
    <source>
        <dbReference type="SAM" id="MobiDB-lite"/>
    </source>
</evidence>
<evidence type="ECO:0000256" key="4">
    <source>
        <dbReference type="ARBA" id="ARBA00023155"/>
    </source>
</evidence>
<reference evidence="12" key="1">
    <citation type="journal article" date="2015" name="BMC Genomics">
        <title>Genomic and transcriptomic analysis of the endophytic fungus Pestalotiopsis fici reveals its lifestyle and high potential for synthesis of natural products.</title>
        <authorList>
            <person name="Wang X."/>
            <person name="Zhang X."/>
            <person name="Liu L."/>
            <person name="Xiang M."/>
            <person name="Wang W."/>
            <person name="Sun X."/>
            <person name="Che Y."/>
            <person name="Guo L."/>
            <person name="Liu G."/>
            <person name="Guo L."/>
            <person name="Wang C."/>
            <person name="Yin W.B."/>
            <person name="Stadler M."/>
            <person name="Zhang X."/>
            <person name="Liu X."/>
        </authorList>
    </citation>
    <scope>NUCLEOTIDE SEQUENCE [LARGE SCALE GENOMIC DNA]</scope>
    <source>
        <strain evidence="12">W106-1 / CGMCC3.15140</strain>
    </source>
</reference>
<dbReference type="SUPFAM" id="SSF46689">
    <property type="entry name" value="Homeodomain-like"/>
    <property type="match status" value="1"/>
</dbReference>
<dbReference type="GeneID" id="19273017"/>
<dbReference type="InterPro" id="IPR009057">
    <property type="entry name" value="Homeodomain-like_sf"/>
</dbReference>
<proteinExistence type="inferred from homology"/>
<evidence type="ECO:0000256" key="1">
    <source>
        <dbReference type="ARBA" id="ARBA00004123"/>
    </source>
</evidence>
<name>W3X319_PESFW</name>
<dbReference type="InterPro" id="IPR001356">
    <property type="entry name" value="HD"/>
</dbReference>
<dbReference type="KEGG" id="pfy:PFICI_08004"/>
<dbReference type="PROSITE" id="PS50071">
    <property type="entry name" value="HOMEOBOX_2"/>
    <property type="match status" value="1"/>
</dbReference>
<evidence type="ECO:0000313" key="12">
    <source>
        <dbReference type="Proteomes" id="UP000030651"/>
    </source>
</evidence>
<dbReference type="GO" id="GO:0006355">
    <property type="term" value="P:regulation of DNA-templated transcription"/>
    <property type="evidence" value="ECO:0007669"/>
    <property type="project" value="InterPro"/>
</dbReference>
<dbReference type="STRING" id="1229662.W3X319"/>
<keyword evidence="4 8" id="KW-0371">Homeobox</keyword>
<dbReference type="InterPro" id="IPR050224">
    <property type="entry name" value="TALE_homeobox"/>
</dbReference>
<keyword evidence="12" id="KW-1185">Reference proteome</keyword>
<keyword evidence="3 8" id="KW-0238">DNA-binding</keyword>
<dbReference type="eggNOG" id="KOG0773">
    <property type="taxonomic scope" value="Eukaryota"/>
</dbReference>
<accession>W3X319</accession>
<dbReference type="SMART" id="SM00389">
    <property type="entry name" value="HOX"/>
    <property type="match status" value="1"/>
</dbReference>
<feature type="region of interest" description="Disordered" evidence="9">
    <location>
        <begin position="25"/>
        <end position="44"/>
    </location>
</feature>
<keyword evidence="5" id="KW-0804">Transcription</keyword>
<organism evidence="11 12">
    <name type="scientific">Pestalotiopsis fici (strain W106-1 / CGMCC3.15140)</name>
    <dbReference type="NCBI Taxonomy" id="1229662"/>
    <lineage>
        <taxon>Eukaryota</taxon>
        <taxon>Fungi</taxon>
        <taxon>Dikarya</taxon>
        <taxon>Ascomycota</taxon>
        <taxon>Pezizomycotina</taxon>
        <taxon>Sordariomycetes</taxon>
        <taxon>Xylariomycetidae</taxon>
        <taxon>Amphisphaeriales</taxon>
        <taxon>Sporocadaceae</taxon>
        <taxon>Pestalotiopsis</taxon>
    </lineage>
</organism>
<keyword evidence="2" id="KW-0805">Transcription regulation</keyword>
<feature type="domain" description="Homeobox" evidence="10">
    <location>
        <begin position="282"/>
        <end position="345"/>
    </location>
</feature>
<feature type="compositionally biased region" description="Basic residues" evidence="9">
    <location>
        <begin position="403"/>
        <end position="415"/>
    </location>
</feature>